<evidence type="ECO:0000313" key="1">
    <source>
        <dbReference type="EMBL" id="PTD96399.1"/>
    </source>
</evidence>
<organism evidence="1 2">
    <name type="scientific">Pseudothauera lacus</name>
    <dbReference type="NCBI Taxonomy" id="2136175"/>
    <lineage>
        <taxon>Bacteria</taxon>
        <taxon>Pseudomonadati</taxon>
        <taxon>Pseudomonadota</taxon>
        <taxon>Betaproteobacteria</taxon>
        <taxon>Rhodocyclales</taxon>
        <taxon>Zoogloeaceae</taxon>
        <taxon>Pseudothauera</taxon>
    </lineage>
</organism>
<gene>
    <name evidence="1" type="ORF">C8261_08760</name>
</gene>
<dbReference type="AlphaFoldDB" id="A0A2T4IF37"/>
<reference evidence="1 2" key="1">
    <citation type="submission" date="2018-03" db="EMBL/GenBank/DDBJ databases">
        <authorList>
            <person name="Keele B.F."/>
        </authorList>
    </citation>
    <scope>NUCLEOTIDE SEQUENCE [LARGE SCALE GENOMIC DNA]</scope>
    <source>
        <strain evidence="1 2">D20</strain>
    </source>
</reference>
<accession>A0A2T4IF37</accession>
<name>A0A2T4IF37_9RHOO</name>
<comment type="caution">
    <text evidence="1">The sequence shown here is derived from an EMBL/GenBank/DDBJ whole genome shotgun (WGS) entry which is preliminary data.</text>
</comment>
<dbReference type="EMBL" id="PZKC01000006">
    <property type="protein sequence ID" value="PTD96399.1"/>
    <property type="molecule type" value="Genomic_DNA"/>
</dbReference>
<evidence type="ECO:0000313" key="2">
    <source>
        <dbReference type="Proteomes" id="UP000241193"/>
    </source>
</evidence>
<dbReference type="Proteomes" id="UP000241193">
    <property type="component" value="Unassembled WGS sequence"/>
</dbReference>
<keyword evidence="2" id="KW-1185">Reference proteome</keyword>
<proteinExistence type="predicted"/>
<sequence>MPAHAPMAHTFTAPRFTPGPWRRCGHRQIASMAGAGLPICEVWSGGVGIEQADANECLIAAAPALHAALRAALVTVAGLNADGAFDDAEHAIRAALDLAEGGAHE</sequence>
<protein>
    <submittedName>
        <fullName evidence="1">Uncharacterized protein</fullName>
    </submittedName>
</protein>
<reference evidence="1 2" key="2">
    <citation type="submission" date="2018-04" db="EMBL/GenBank/DDBJ databases">
        <title>Thauera lacus sp. nov., isolated from an saline lake in Inner Mongolia, China.</title>
        <authorList>
            <person name="Liang Q.-Y."/>
        </authorList>
    </citation>
    <scope>NUCLEOTIDE SEQUENCE [LARGE SCALE GENOMIC DNA]</scope>
    <source>
        <strain evidence="1 2">D20</strain>
    </source>
</reference>